<dbReference type="GO" id="GO:0052716">
    <property type="term" value="F:hydroquinone:oxygen oxidoreductase activity"/>
    <property type="evidence" value="ECO:0007669"/>
    <property type="project" value="UniProtKB-ARBA"/>
</dbReference>
<feature type="chain" id="PRO_5040760819" evidence="8">
    <location>
        <begin position="22"/>
        <end position="719"/>
    </location>
</feature>
<dbReference type="EMBL" id="JAPQKS010000006">
    <property type="protein sequence ID" value="KAJ5223724.1"/>
    <property type="molecule type" value="Genomic_DNA"/>
</dbReference>
<feature type="domain" description="Plastocyanin-like" evidence="10">
    <location>
        <begin position="453"/>
        <end position="580"/>
    </location>
</feature>
<evidence type="ECO:0000256" key="6">
    <source>
        <dbReference type="ARBA" id="ARBA00023180"/>
    </source>
</evidence>
<reference evidence="12" key="1">
    <citation type="submission" date="2022-11" db="EMBL/GenBank/DDBJ databases">
        <authorList>
            <person name="Petersen C."/>
        </authorList>
    </citation>
    <scope>NUCLEOTIDE SEQUENCE</scope>
    <source>
        <strain evidence="12">IBT 19713</strain>
    </source>
</reference>
<dbReference type="PANTHER" id="PTHR11709:SF488">
    <property type="entry name" value="LACCASE-RELATED"/>
    <property type="match status" value="1"/>
</dbReference>
<dbReference type="CDD" id="cd13850">
    <property type="entry name" value="CuRO_1_Abr2_like"/>
    <property type="match status" value="1"/>
</dbReference>
<evidence type="ECO:0000256" key="5">
    <source>
        <dbReference type="ARBA" id="ARBA00023008"/>
    </source>
</evidence>
<evidence type="ECO:0000256" key="1">
    <source>
        <dbReference type="ARBA" id="ARBA00010609"/>
    </source>
</evidence>
<dbReference type="FunFam" id="2.60.40.420:FF:000036">
    <property type="entry name" value="L-ascorbate oxidase"/>
    <property type="match status" value="1"/>
</dbReference>
<dbReference type="InterPro" id="IPR002355">
    <property type="entry name" value="Cu_oxidase_Cu_BS"/>
</dbReference>
<evidence type="ECO:0000256" key="4">
    <source>
        <dbReference type="ARBA" id="ARBA00023002"/>
    </source>
</evidence>
<organism evidence="12 13">
    <name type="scientific">Penicillium chermesinum</name>
    <dbReference type="NCBI Taxonomy" id="63820"/>
    <lineage>
        <taxon>Eukaryota</taxon>
        <taxon>Fungi</taxon>
        <taxon>Dikarya</taxon>
        <taxon>Ascomycota</taxon>
        <taxon>Pezizomycotina</taxon>
        <taxon>Eurotiomycetes</taxon>
        <taxon>Eurotiomycetidae</taxon>
        <taxon>Eurotiales</taxon>
        <taxon>Aspergillaceae</taxon>
        <taxon>Penicillium</taxon>
    </lineage>
</organism>
<sequence length="719" mass="79233">MAPLRTLMALASSGVLSSTWAKLVHFELNVTWQMGAPDGNAREMIFMNDQFPGPELRLDQGDDVEFVVHNNLPMNTSVHFHGIEQHNTPWSDGVVGLTQKPIQPGQSWTYRWKATQYGTYWYHSHARAEMTDGLYGPIWINPAPETPLPFSLISNDAADIAAMEQAEKNPQLVMLSDWDHLTSEQYQKAQEDSRLNIFCMDSVLINGRGAVYCPGTKNISSVELSYLKTAIDNQPLTDKGCLPNIYETQGDFPPTDESKIPGGLNAGCSPTNGYHEIIEVDPNVGWVSFKFISAASLKALMFSIDEHPMYIYEVDGSYVEPILAESASIYNGERYAAMVKLDKPWKDYTIRIPDTQGDQVISGFATMRYKGSSNTDPSLPYIDYGGRNTSASVTALDNKAIRPYPAETIPTAADQLVNLTIGRSGSSFTWTTSGGPLYDMMANWDDPILYDLNARNDLDPQVTIQTKNGTWVDLLLQLGDLPNTPHIQAPHVMHKHSNKAYILGVGEGFFNWTSTAEAIAEQPDLFHLDNPQKRDTFVTNGPTGPTWMIIRYQVVNPGPFLFHCHIETHMANGMSVALLDGIDQWPTVPAGEDQSPGAALSPIPSQSTPPSGPPPYSLPPTSPPASSSRPPTLSSSPAYPSQPASSTRPVYPSAPTSRPVYVPPYSSTASPPTQPTPSGYSTLYAEPPSPSWLRKHKELLKDFLPFQRNVEEEHAMQTK</sequence>
<evidence type="ECO:0000256" key="2">
    <source>
        <dbReference type="ARBA" id="ARBA00022723"/>
    </source>
</evidence>
<dbReference type="InterPro" id="IPR001117">
    <property type="entry name" value="Cu-oxidase_2nd"/>
</dbReference>
<gene>
    <name evidence="12" type="ORF">N7468_008266</name>
</gene>
<evidence type="ECO:0000313" key="13">
    <source>
        <dbReference type="Proteomes" id="UP001150941"/>
    </source>
</evidence>
<dbReference type="OrthoDB" id="2121828at2759"/>
<dbReference type="PROSITE" id="PS00079">
    <property type="entry name" value="MULTICOPPER_OXIDASE1"/>
    <property type="match status" value="2"/>
</dbReference>
<keyword evidence="5" id="KW-0186">Copper</keyword>
<keyword evidence="4" id="KW-0560">Oxidoreductase</keyword>
<dbReference type="Pfam" id="PF00394">
    <property type="entry name" value="Cu-oxidase"/>
    <property type="match status" value="1"/>
</dbReference>
<name>A0A9W9NPE8_9EURO</name>
<comment type="caution">
    <text evidence="12">The sequence shown here is derived from an EMBL/GenBank/DDBJ whole genome shotgun (WGS) entry which is preliminary data.</text>
</comment>
<evidence type="ECO:0000256" key="3">
    <source>
        <dbReference type="ARBA" id="ARBA00022729"/>
    </source>
</evidence>
<dbReference type="Pfam" id="PF07732">
    <property type="entry name" value="Cu-oxidase_3"/>
    <property type="match status" value="1"/>
</dbReference>
<feature type="compositionally biased region" description="Pro residues" evidence="7">
    <location>
        <begin position="610"/>
        <end position="623"/>
    </location>
</feature>
<keyword evidence="3 8" id="KW-0732">Signal</keyword>
<reference evidence="12" key="2">
    <citation type="journal article" date="2023" name="IMA Fungus">
        <title>Comparative genomic study of the Penicillium genus elucidates a diverse pangenome and 15 lateral gene transfer events.</title>
        <authorList>
            <person name="Petersen C."/>
            <person name="Sorensen T."/>
            <person name="Nielsen M.R."/>
            <person name="Sondergaard T.E."/>
            <person name="Sorensen J.L."/>
            <person name="Fitzpatrick D.A."/>
            <person name="Frisvad J.C."/>
            <person name="Nielsen K.L."/>
        </authorList>
    </citation>
    <scope>NUCLEOTIDE SEQUENCE</scope>
    <source>
        <strain evidence="12">IBT 19713</strain>
    </source>
</reference>
<dbReference type="InterPro" id="IPR011706">
    <property type="entry name" value="Cu-oxidase_C"/>
</dbReference>
<feature type="signal peptide" evidence="8">
    <location>
        <begin position="1"/>
        <end position="21"/>
    </location>
</feature>
<dbReference type="SUPFAM" id="SSF49503">
    <property type="entry name" value="Cupredoxins"/>
    <property type="match status" value="3"/>
</dbReference>
<dbReference type="InterPro" id="IPR011707">
    <property type="entry name" value="Cu-oxidase-like_N"/>
</dbReference>
<dbReference type="InterPro" id="IPR008972">
    <property type="entry name" value="Cupredoxin"/>
</dbReference>
<dbReference type="InterPro" id="IPR045087">
    <property type="entry name" value="Cu-oxidase_fam"/>
</dbReference>
<accession>A0A9W9NPE8</accession>
<evidence type="ECO:0000259" key="11">
    <source>
        <dbReference type="Pfam" id="PF07732"/>
    </source>
</evidence>
<dbReference type="GO" id="GO:0005507">
    <property type="term" value="F:copper ion binding"/>
    <property type="evidence" value="ECO:0007669"/>
    <property type="project" value="InterPro"/>
</dbReference>
<dbReference type="Proteomes" id="UP001150941">
    <property type="component" value="Unassembled WGS sequence"/>
</dbReference>
<dbReference type="CDD" id="cd13898">
    <property type="entry name" value="CuRO_3_Abr2_like"/>
    <property type="match status" value="1"/>
</dbReference>
<comment type="similarity">
    <text evidence="1">Belongs to the multicopper oxidase family.</text>
</comment>
<dbReference type="PROSITE" id="PS00080">
    <property type="entry name" value="MULTICOPPER_OXIDASE2"/>
    <property type="match status" value="1"/>
</dbReference>
<protein>
    <submittedName>
        <fullName evidence="12">Multicopper oxidase type 2</fullName>
    </submittedName>
</protein>
<dbReference type="InterPro" id="IPR033138">
    <property type="entry name" value="Cu_oxidase_CS"/>
</dbReference>
<dbReference type="GO" id="GO:0042440">
    <property type="term" value="P:pigment metabolic process"/>
    <property type="evidence" value="ECO:0007669"/>
    <property type="project" value="UniProtKB-ARBA"/>
</dbReference>
<dbReference type="AlphaFoldDB" id="A0A9W9NPE8"/>
<evidence type="ECO:0000256" key="8">
    <source>
        <dbReference type="SAM" id="SignalP"/>
    </source>
</evidence>
<dbReference type="Pfam" id="PF07731">
    <property type="entry name" value="Cu-oxidase_2"/>
    <property type="match status" value="1"/>
</dbReference>
<dbReference type="PANTHER" id="PTHR11709">
    <property type="entry name" value="MULTI-COPPER OXIDASE"/>
    <property type="match status" value="1"/>
</dbReference>
<keyword evidence="2" id="KW-0479">Metal-binding</keyword>
<dbReference type="RefSeq" id="XP_058327907.1">
    <property type="nucleotide sequence ID" value="XM_058477562.1"/>
</dbReference>
<dbReference type="Gene3D" id="2.60.40.420">
    <property type="entry name" value="Cupredoxins - blue copper proteins"/>
    <property type="match status" value="3"/>
</dbReference>
<evidence type="ECO:0000313" key="12">
    <source>
        <dbReference type="EMBL" id="KAJ5223724.1"/>
    </source>
</evidence>
<dbReference type="GeneID" id="83204865"/>
<feature type="compositionally biased region" description="Low complexity" evidence="7">
    <location>
        <begin position="624"/>
        <end position="646"/>
    </location>
</feature>
<feature type="domain" description="Plastocyanin-like" evidence="9">
    <location>
        <begin position="172"/>
        <end position="371"/>
    </location>
</feature>
<feature type="compositionally biased region" description="Low complexity" evidence="7">
    <location>
        <begin position="659"/>
        <end position="671"/>
    </location>
</feature>
<keyword evidence="13" id="KW-1185">Reference proteome</keyword>
<evidence type="ECO:0000259" key="10">
    <source>
        <dbReference type="Pfam" id="PF07731"/>
    </source>
</evidence>
<dbReference type="CDD" id="cd13876">
    <property type="entry name" value="CuRO_2_Abr2_like"/>
    <property type="match status" value="1"/>
</dbReference>
<feature type="compositionally biased region" description="Low complexity" evidence="7">
    <location>
        <begin position="600"/>
        <end position="609"/>
    </location>
</feature>
<evidence type="ECO:0000259" key="9">
    <source>
        <dbReference type="Pfam" id="PF00394"/>
    </source>
</evidence>
<proteinExistence type="inferred from homology"/>
<feature type="region of interest" description="Disordered" evidence="7">
    <location>
        <begin position="587"/>
        <end position="690"/>
    </location>
</feature>
<evidence type="ECO:0000256" key="7">
    <source>
        <dbReference type="SAM" id="MobiDB-lite"/>
    </source>
</evidence>
<keyword evidence="6" id="KW-0325">Glycoprotein</keyword>
<feature type="domain" description="Plastocyanin-like" evidence="11">
    <location>
        <begin position="30"/>
        <end position="143"/>
    </location>
</feature>